<proteinExistence type="predicted"/>
<sequence>MEKKSTNPFVAISLSEEVELQPFGDDVQTNESPLDKTIDLPMIDGVNDNVNDYIYKRYYMGTEDFEDGIEFNQVDNDFQVLYTKTYSSRYNDKAHWHSTAKFEIERNKKIKADKMKAKQMKDPSLCIKNNKPFIIIMNSNKNNEYLMNFSDESDVVESNNNGSFYGNILINELPEVNETVDIPTVDGINNTVCDYVQPTGSFPSDAFESNLNVMEMDLDFHSLAILTESNRSYRNNWHSSVKKDIPRSENMYEEIMGLPILATPNLTMSTRVMNTSNNNNDNNNNNFSVEDKMVIKENENVDNKSIEVEGNNDSLDYVSCPNISTEEFEAQLDLFEMENDFNNLGFSSHDDHCDGNVWHSPASNIKNCCDILVHENRMAYVEGWVNELFYNNQEPTEEVYDCEDEDEHSSCIIS</sequence>
<evidence type="ECO:0000313" key="2">
    <source>
        <dbReference type="Proteomes" id="UP001142055"/>
    </source>
</evidence>
<organism evidence="1 2">
    <name type="scientific">Blomia tropicalis</name>
    <name type="common">Mite</name>
    <dbReference type="NCBI Taxonomy" id="40697"/>
    <lineage>
        <taxon>Eukaryota</taxon>
        <taxon>Metazoa</taxon>
        <taxon>Ecdysozoa</taxon>
        <taxon>Arthropoda</taxon>
        <taxon>Chelicerata</taxon>
        <taxon>Arachnida</taxon>
        <taxon>Acari</taxon>
        <taxon>Acariformes</taxon>
        <taxon>Sarcoptiformes</taxon>
        <taxon>Astigmata</taxon>
        <taxon>Glycyphagoidea</taxon>
        <taxon>Echimyopodidae</taxon>
        <taxon>Blomia</taxon>
    </lineage>
</organism>
<name>A0A9Q0LZC7_BLOTA</name>
<dbReference type="Proteomes" id="UP001142055">
    <property type="component" value="Chromosome 3"/>
</dbReference>
<protein>
    <submittedName>
        <fullName evidence="1">Uncharacterized protein</fullName>
    </submittedName>
</protein>
<dbReference type="AlphaFoldDB" id="A0A9Q0LZC7"/>
<accession>A0A9Q0LZC7</accession>
<evidence type="ECO:0000313" key="1">
    <source>
        <dbReference type="EMBL" id="KAJ6217278.1"/>
    </source>
</evidence>
<gene>
    <name evidence="1" type="ORF">RDWZM_008435</name>
</gene>
<dbReference type="EMBL" id="JAPWDV010000003">
    <property type="protein sequence ID" value="KAJ6217278.1"/>
    <property type="molecule type" value="Genomic_DNA"/>
</dbReference>
<keyword evidence="2" id="KW-1185">Reference proteome</keyword>
<reference evidence="1" key="1">
    <citation type="submission" date="2022-12" db="EMBL/GenBank/DDBJ databases">
        <title>Genome assemblies of Blomia tropicalis.</title>
        <authorList>
            <person name="Cui Y."/>
        </authorList>
    </citation>
    <scope>NUCLEOTIDE SEQUENCE</scope>
    <source>
        <tissue evidence="1">Adult mites</tissue>
    </source>
</reference>
<comment type="caution">
    <text evidence="1">The sequence shown here is derived from an EMBL/GenBank/DDBJ whole genome shotgun (WGS) entry which is preliminary data.</text>
</comment>